<dbReference type="Gene3D" id="3.30.2010.20">
    <property type="match status" value="1"/>
</dbReference>
<dbReference type="Proteomes" id="UP000642488">
    <property type="component" value="Unassembled WGS sequence"/>
</dbReference>
<evidence type="ECO:0000313" key="2">
    <source>
        <dbReference type="EMBL" id="MBJ3763901.1"/>
    </source>
</evidence>
<dbReference type="Pfam" id="PF06262">
    <property type="entry name" value="Zincin_1"/>
    <property type="match status" value="1"/>
</dbReference>
<comment type="caution">
    <text evidence="2">The sequence shown here is derived from an EMBL/GenBank/DDBJ whole genome shotgun (WGS) entry which is preliminary data.</text>
</comment>
<gene>
    <name evidence="2" type="ORF">ILP92_14205</name>
</gene>
<evidence type="ECO:0000256" key="1">
    <source>
        <dbReference type="SAM" id="MobiDB-lite"/>
    </source>
</evidence>
<sequence>MPALCRGGGVERGDDRGHETVRPGHHRPADAGRDPAQAVSGWTDATPPDLADLERLARDGLASLPPEFAGPARAVALRVVELAPDHILDEMEIDDPYTLTGLYDGIPLTEKSVADQPHGPDTIWLFRRAILDEWVARGDIALGDLVVHVLVHELAHHFGWSDADIASIDEWWT</sequence>
<evidence type="ECO:0000313" key="3">
    <source>
        <dbReference type="Proteomes" id="UP000642488"/>
    </source>
</evidence>
<protein>
    <submittedName>
        <fullName evidence="2">Metallopeptidase family protein</fullName>
    </submittedName>
</protein>
<dbReference type="EMBL" id="JAEKPD010000015">
    <property type="protein sequence ID" value="MBJ3763901.1"/>
    <property type="molecule type" value="Genomic_DNA"/>
</dbReference>
<dbReference type="InterPro" id="IPR010428">
    <property type="entry name" value="Zincin_1"/>
</dbReference>
<dbReference type="CDD" id="cd12952">
    <property type="entry name" value="MMP_ACEL2062"/>
    <property type="match status" value="1"/>
</dbReference>
<organism evidence="2 3">
    <name type="scientific">Palleronia pontilimi</name>
    <dbReference type="NCBI Taxonomy" id="1964209"/>
    <lineage>
        <taxon>Bacteria</taxon>
        <taxon>Pseudomonadati</taxon>
        <taxon>Pseudomonadota</taxon>
        <taxon>Alphaproteobacteria</taxon>
        <taxon>Rhodobacterales</taxon>
        <taxon>Roseobacteraceae</taxon>
        <taxon>Palleronia</taxon>
    </lineage>
</organism>
<keyword evidence="3" id="KW-1185">Reference proteome</keyword>
<dbReference type="InterPro" id="IPR038555">
    <property type="entry name" value="Zincin_1_sf"/>
</dbReference>
<name>A0A934IJ63_9RHOB</name>
<feature type="compositionally biased region" description="Basic and acidic residues" evidence="1">
    <location>
        <begin position="9"/>
        <end position="33"/>
    </location>
</feature>
<reference evidence="2" key="1">
    <citation type="submission" date="2020-12" db="EMBL/GenBank/DDBJ databases">
        <title>Bacterial taxonomy.</title>
        <authorList>
            <person name="Pan X."/>
        </authorList>
    </citation>
    <scope>NUCLEOTIDE SEQUENCE</scope>
    <source>
        <strain evidence="2">KCTC 52957</strain>
    </source>
</reference>
<proteinExistence type="predicted"/>
<feature type="region of interest" description="Disordered" evidence="1">
    <location>
        <begin position="1"/>
        <end position="47"/>
    </location>
</feature>
<accession>A0A934IJ63</accession>
<dbReference type="SUPFAM" id="SSF55486">
    <property type="entry name" value="Metalloproteases ('zincins'), catalytic domain"/>
    <property type="match status" value="1"/>
</dbReference>
<dbReference type="AlphaFoldDB" id="A0A934IJ63"/>